<dbReference type="GO" id="GO:0005886">
    <property type="term" value="C:plasma membrane"/>
    <property type="evidence" value="ECO:0007669"/>
    <property type="project" value="UniProtKB-SubCell"/>
</dbReference>
<keyword evidence="4 6" id="KW-1133">Transmembrane helix</keyword>
<feature type="transmembrane region" description="Helical" evidence="6">
    <location>
        <begin position="165"/>
        <end position="186"/>
    </location>
</feature>
<gene>
    <name evidence="8" type="ORF">HJ536_12190</name>
</gene>
<accession>A0A850QAZ0</accession>
<feature type="transmembrane region" description="Helical" evidence="6">
    <location>
        <begin position="31"/>
        <end position="51"/>
    </location>
</feature>
<dbReference type="Pfam" id="PF00892">
    <property type="entry name" value="EamA"/>
    <property type="match status" value="1"/>
</dbReference>
<dbReference type="PANTHER" id="PTHR42920">
    <property type="entry name" value="OS03G0707200 PROTEIN-RELATED"/>
    <property type="match status" value="1"/>
</dbReference>
<feature type="transmembrane region" description="Helical" evidence="6">
    <location>
        <begin position="136"/>
        <end position="158"/>
    </location>
</feature>
<comment type="subcellular location">
    <subcellularLocation>
        <location evidence="1">Cell membrane</location>
        <topology evidence="1">Multi-pass membrane protein</topology>
    </subcellularLocation>
</comment>
<evidence type="ECO:0000259" key="7">
    <source>
        <dbReference type="Pfam" id="PF00892"/>
    </source>
</evidence>
<dbReference type="PANTHER" id="PTHR42920:SF11">
    <property type="entry name" value="INNER MEMBRANE PROTEIN YTFF"/>
    <property type="match status" value="1"/>
</dbReference>
<keyword evidence="3 6" id="KW-0812">Transmembrane</keyword>
<evidence type="ECO:0000256" key="2">
    <source>
        <dbReference type="ARBA" id="ARBA00022475"/>
    </source>
</evidence>
<feature type="transmembrane region" description="Helical" evidence="6">
    <location>
        <begin position="63"/>
        <end position="81"/>
    </location>
</feature>
<evidence type="ECO:0000313" key="8">
    <source>
        <dbReference type="EMBL" id="NVO24118.1"/>
    </source>
</evidence>
<evidence type="ECO:0000256" key="3">
    <source>
        <dbReference type="ARBA" id="ARBA00022692"/>
    </source>
</evidence>
<keyword evidence="2" id="KW-1003">Cell membrane</keyword>
<organism evidence="8 9">
    <name type="scientific">Donghicola mangrovi</name>
    <dbReference type="NCBI Taxonomy" id="2729614"/>
    <lineage>
        <taxon>Bacteria</taxon>
        <taxon>Pseudomonadati</taxon>
        <taxon>Pseudomonadota</taxon>
        <taxon>Alphaproteobacteria</taxon>
        <taxon>Rhodobacterales</taxon>
        <taxon>Roseobacteraceae</taxon>
        <taxon>Donghicola</taxon>
    </lineage>
</organism>
<evidence type="ECO:0000256" key="6">
    <source>
        <dbReference type="SAM" id="Phobius"/>
    </source>
</evidence>
<evidence type="ECO:0000256" key="5">
    <source>
        <dbReference type="ARBA" id="ARBA00023136"/>
    </source>
</evidence>
<evidence type="ECO:0000256" key="4">
    <source>
        <dbReference type="ARBA" id="ARBA00022989"/>
    </source>
</evidence>
<proteinExistence type="predicted"/>
<reference evidence="8 9" key="1">
    <citation type="submission" date="2020-04" db="EMBL/GenBank/DDBJ databases">
        <title>Donghicola sp., a member of the Rhodobacteraceae family isolated from mangrove forest in Thailand.</title>
        <authorList>
            <person name="Charoenyingcharoen P."/>
            <person name="Yukphan P."/>
        </authorList>
    </citation>
    <scope>NUCLEOTIDE SEQUENCE [LARGE SCALE GENOMIC DNA]</scope>
    <source>
        <strain evidence="8 9">B5-SW-15</strain>
    </source>
</reference>
<evidence type="ECO:0000256" key="1">
    <source>
        <dbReference type="ARBA" id="ARBA00004651"/>
    </source>
</evidence>
<dbReference type="SUPFAM" id="SSF103481">
    <property type="entry name" value="Multidrug resistance efflux transporter EmrE"/>
    <property type="match status" value="2"/>
</dbReference>
<sequence>MQLILLTTLTMMAFAANSILNRMAVDGVGMAPMAFAAVRLVSGALVLFVLARGSLVFRGRRRGVGVLALLTYAVGFSLAYGTLDAGLGALILFGMVQVTMFAAAVLGRDEVPLQRWIGGALAFGGLVWLLSPGEGAVPIGPAMAMAFAGIAWGFYSLAGRGEPDAVAGTAANFVLAAPLGLVAWALVGGGGLSAAGIGLAVLSGAVTSGMGYALWYRLVPQLGASRAAVAQLTVPVIAGLGGALLLAEAPSLRLILSGALVLGGVALSLSSGWVRAGRK</sequence>
<dbReference type="AlphaFoldDB" id="A0A850QAZ0"/>
<dbReference type="InterPro" id="IPR037185">
    <property type="entry name" value="EmrE-like"/>
</dbReference>
<keyword evidence="5 6" id="KW-0472">Membrane</keyword>
<feature type="transmembrane region" description="Helical" evidence="6">
    <location>
        <begin position="192"/>
        <end position="215"/>
    </location>
</feature>
<feature type="domain" description="EamA" evidence="7">
    <location>
        <begin position="144"/>
        <end position="269"/>
    </location>
</feature>
<dbReference type="RefSeq" id="WP_177157919.1">
    <property type="nucleotide sequence ID" value="NZ_JABCJE010000005.1"/>
</dbReference>
<dbReference type="EMBL" id="JABCJE010000005">
    <property type="protein sequence ID" value="NVO24118.1"/>
    <property type="molecule type" value="Genomic_DNA"/>
</dbReference>
<dbReference type="InterPro" id="IPR000620">
    <property type="entry name" value="EamA_dom"/>
</dbReference>
<dbReference type="InterPro" id="IPR051258">
    <property type="entry name" value="Diverse_Substrate_Transporter"/>
</dbReference>
<feature type="transmembrane region" description="Helical" evidence="6">
    <location>
        <begin position="252"/>
        <end position="274"/>
    </location>
</feature>
<feature type="transmembrane region" description="Helical" evidence="6">
    <location>
        <begin position="227"/>
        <end position="246"/>
    </location>
</feature>
<dbReference type="Proteomes" id="UP000592216">
    <property type="component" value="Unassembled WGS sequence"/>
</dbReference>
<name>A0A850QAZ0_9RHOB</name>
<feature type="transmembrane region" description="Helical" evidence="6">
    <location>
        <begin position="87"/>
        <end position="106"/>
    </location>
</feature>
<evidence type="ECO:0000313" key="9">
    <source>
        <dbReference type="Proteomes" id="UP000592216"/>
    </source>
</evidence>
<protein>
    <submittedName>
        <fullName evidence="8">DMT family transporter</fullName>
    </submittedName>
</protein>
<feature type="transmembrane region" description="Helical" evidence="6">
    <location>
        <begin position="113"/>
        <end position="130"/>
    </location>
</feature>
<comment type="caution">
    <text evidence="8">The sequence shown here is derived from an EMBL/GenBank/DDBJ whole genome shotgun (WGS) entry which is preliminary data.</text>
</comment>